<accession>A0A2S9XAH0</accession>
<dbReference type="SUPFAM" id="SSF54593">
    <property type="entry name" value="Glyoxalase/Bleomycin resistance protein/Dihydroxybiphenyl dioxygenase"/>
    <property type="match status" value="1"/>
</dbReference>
<sequence>MISHIDHLVLTVRDIEAAVAFYQRALRLEALSFGNGRRALRFGNQKINLQLLGQETRNHAAIGCGDLCLIASVPLTEVMAHLKQEGVAIVEGPVTRSGAMGPITSVYFNDPDGNLIEVGTYSF</sequence>
<dbReference type="EMBL" id="MTBD01000001">
    <property type="protein sequence ID" value="PRP72732.1"/>
    <property type="molecule type" value="Genomic_DNA"/>
</dbReference>
<dbReference type="InterPro" id="IPR029068">
    <property type="entry name" value="Glyas_Bleomycin-R_OHBP_Dase"/>
</dbReference>
<organism evidence="2 3">
    <name type="scientific">Chromobacterium amazonense</name>
    <dbReference type="NCBI Taxonomy" id="1382803"/>
    <lineage>
        <taxon>Bacteria</taxon>
        <taxon>Pseudomonadati</taxon>
        <taxon>Pseudomonadota</taxon>
        <taxon>Betaproteobacteria</taxon>
        <taxon>Neisseriales</taxon>
        <taxon>Chromobacteriaceae</taxon>
        <taxon>Chromobacterium</taxon>
    </lineage>
</organism>
<dbReference type="Proteomes" id="UP000239469">
    <property type="component" value="Unassembled WGS sequence"/>
</dbReference>
<dbReference type="RefSeq" id="WP_043627021.1">
    <property type="nucleotide sequence ID" value="NZ_JARBFV010000001.1"/>
</dbReference>
<proteinExistence type="predicted"/>
<dbReference type="PROSITE" id="PS51819">
    <property type="entry name" value="VOC"/>
    <property type="match status" value="1"/>
</dbReference>
<dbReference type="Gene3D" id="3.10.180.10">
    <property type="entry name" value="2,3-Dihydroxybiphenyl 1,2-Dioxygenase, domain 1"/>
    <property type="match status" value="1"/>
</dbReference>
<dbReference type="CDD" id="cd07253">
    <property type="entry name" value="GLOD5"/>
    <property type="match status" value="1"/>
</dbReference>
<dbReference type="OrthoDB" id="9812656at2"/>
<dbReference type="InterPro" id="IPR050383">
    <property type="entry name" value="GlyoxalaseI/FosfomycinResist"/>
</dbReference>
<name>A0A2S9XAH0_9NEIS</name>
<protein>
    <submittedName>
        <fullName evidence="2">VOC family virulence protein</fullName>
    </submittedName>
</protein>
<dbReference type="Pfam" id="PF00903">
    <property type="entry name" value="Glyoxalase"/>
    <property type="match status" value="1"/>
</dbReference>
<dbReference type="InterPro" id="IPR037523">
    <property type="entry name" value="VOC_core"/>
</dbReference>
<feature type="domain" description="VOC" evidence="1">
    <location>
        <begin position="4"/>
        <end position="121"/>
    </location>
</feature>
<dbReference type="InterPro" id="IPR004360">
    <property type="entry name" value="Glyas_Fos-R_dOase_dom"/>
</dbReference>
<gene>
    <name evidence="2" type="ORF">BUE93_00775</name>
</gene>
<evidence type="ECO:0000313" key="3">
    <source>
        <dbReference type="Proteomes" id="UP000239469"/>
    </source>
</evidence>
<evidence type="ECO:0000259" key="1">
    <source>
        <dbReference type="PROSITE" id="PS51819"/>
    </source>
</evidence>
<dbReference type="PANTHER" id="PTHR21366:SF14">
    <property type="entry name" value="GLYOXALASE DOMAIN-CONTAINING PROTEIN 5"/>
    <property type="match status" value="1"/>
</dbReference>
<reference evidence="2 3" key="1">
    <citation type="submission" date="2017-01" db="EMBL/GenBank/DDBJ databases">
        <title>New insights into the genetic diversity of Chromobacterium isolated from tropical freshwater lake.</title>
        <authorList>
            <person name="Santos A.B."/>
            <person name="Nascimento A.M."/>
            <person name="Da Silva P.C."/>
        </authorList>
    </citation>
    <scope>NUCLEOTIDE SEQUENCE [LARGE SCALE GENOMIC DNA]</scope>
    <source>
        <strain evidence="2 3">56AF</strain>
    </source>
</reference>
<comment type="caution">
    <text evidence="2">The sequence shown here is derived from an EMBL/GenBank/DDBJ whole genome shotgun (WGS) entry which is preliminary data.</text>
</comment>
<evidence type="ECO:0000313" key="2">
    <source>
        <dbReference type="EMBL" id="PRP72732.1"/>
    </source>
</evidence>
<dbReference type="PANTHER" id="PTHR21366">
    <property type="entry name" value="GLYOXALASE FAMILY PROTEIN"/>
    <property type="match status" value="1"/>
</dbReference>
<dbReference type="AlphaFoldDB" id="A0A2S9XAH0"/>